<accession>A0A504YCB9</accession>
<evidence type="ECO:0000313" key="3">
    <source>
        <dbReference type="Proteomes" id="UP000316759"/>
    </source>
</evidence>
<feature type="compositionally biased region" description="Polar residues" evidence="1">
    <location>
        <begin position="389"/>
        <end position="399"/>
    </location>
</feature>
<reference evidence="2 3" key="1">
    <citation type="submission" date="2019-04" db="EMBL/GenBank/DDBJ databases">
        <title>Annotation for the trematode Fasciola gigantica.</title>
        <authorList>
            <person name="Choi Y.-J."/>
        </authorList>
    </citation>
    <scope>NUCLEOTIDE SEQUENCE [LARGE SCALE GENOMIC DNA]</scope>
    <source>
        <strain evidence="2">Uganda_cow_1</strain>
    </source>
</reference>
<feature type="compositionally biased region" description="Basic and acidic residues" evidence="1">
    <location>
        <begin position="172"/>
        <end position="183"/>
    </location>
</feature>
<feature type="region of interest" description="Disordered" evidence="1">
    <location>
        <begin position="231"/>
        <end position="437"/>
    </location>
</feature>
<dbReference type="Pfam" id="PF20168">
    <property type="entry name" value="PDS5"/>
    <property type="match status" value="1"/>
</dbReference>
<keyword evidence="3" id="KW-1185">Reference proteome</keyword>
<feature type="compositionally biased region" description="Polar residues" evidence="1">
    <location>
        <begin position="249"/>
        <end position="264"/>
    </location>
</feature>
<organism evidence="2 3">
    <name type="scientific">Fasciola gigantica</name>
    <name type="common">Giant liver fluke</name>
    <dbReference type="NCBI Taxonomy" id="46835"/>
    <lineage>
        <taxon>Eukaryota</taxon>
        <taxon>Metazoa</taxon>
        <taxon>Spiralia</taxon>
        <taxon>Lophotrochozoa</taxon>
        <taxon>Platyhelminthes</taxon>
        <taxon>Trematoda</taxon>
        <taxon>Digenea</taxon>
        <taxon>Plagiorchiida</taxon>
        <taxon>Echinostomata</taxon>
        <taxon>Echinostomatoidea</taxon>
        <taxon>Fasciolidae</taxon>
        <taxon>Fasciola</taxon>
    </lineage>
</organism>
<name>A0A504YCB9_FASGI</name>
<dbReference type="OrthoDB" id="200660at2759"/>
<gene>
    <name evidence="2" type="ORF">FGIG_11765</name>
</gene>
<evidence type="ECO:0000256" key="1">
    <source>
        <dbReference type="SAM" id="MobiDB-lite"/>
    </source>
</evidence>
<dbReference type="STRING" id="46835.A0A504YCB9"/>
<feature type="compositionally biased region" description="Polar residues" evidence="1">
    <location>
        <begin position="332"/>
        <end position="360"/>
    </location>
</feature>
<comment type="caution">
    <text evidence="2">The sequence shown here is derived from an EMBL/GenBank/DDBJ whole genome shotgun (WGS) entry which is preliminary data.</text>
</comment>
<evidence type="ECO:0000313" key="2">
    <source>
        <dbReference type="EMBL" id="TPP58201.1"/>
    </source>
</evidence>
<dbReference type="AlphaFoldDB" id="A0A504YCB9"/>
<sequence>MLNLKYRFIPVCRPLRALWFVMEPIVMRGQNFTFLRKIIEKIKHTRDALAPEDPAANLKLYTACDIALGLLLTRCPSLTIKEYPVEVKLPRSLFAAAPASFRNPDFAQLLDTSENVPTDQVPSTGADLPAAAPGKARIQFTPVKHGRALKDGLMPLQLLKGQASNPSVNKAPEPRATEHSFVESDPLRVVVAQLARQSPPSSPTPQQQHSVAVTTKQTKIITVTSQDLAIKEPSQSAEMAEVRVEEPKPSTSANTASVDHTLNSPKKHTQIVLGTPEIESDSTNSPISRVKKRGRPPKSTQCTTDKVSSVSPNGHVAKFRKLDFTPPRPRLSTKSPVRKNQSSTKNKSHISQDTSASSGTLKARTRLAMPKNRRTVPSTKTNVLKKVRNSPSVSKSSKLLASMTPKSRKNRKMSRSSAVNTKQRLLSQSSSSFSSNSRLTLRSPVTRNNLEAAAAYWSNENSSSRLKLFKSFTAGMLIDVLSQSAVRRISIRPPISQLQHMDRFRLFLLYYALDQDLFANLRILPFPC</sequence>
<feature type="compositionally biased region" description="Low complexity" evidence="1">
    <location>
        <begin position="424"/>
        <end position="437"/>
    </location>
</feature>
<protein>
    <submittedName>
        <fullName evidence="2">Sister chromatid cohesion protein PDS5</fullName>
    </submittedName>
</protein>
<feature type="compositionally biased region" description="Polar residues" evidence="1">
    <location>
        <begin position="298"/>
        <end position="312"/>
    </location>
</feature>
<proteinExistence type="predicted"/>
<dbReference type="EMBL" id="SUNJ01012269">
    <property type="protein sequence ID" value="TPP58201.1"/>
    <property type="molecule type" value="Genomic_DNA"/>
</dbReference>
<feature type="region of interest" description="Disordered" evidence="1">
    <location>
        <begin position="163"/>
        <end position="183"/>
    </location>
</feature>
<dbReference type="Proteomes" id="UP000316759">
    <property type="component" value="Unassembled WGS sequence"/>
</dbReference>